<reference evidence="4 5" key="1">
    <citation type="journal article" date="2015" name="Genome Biol. Evol.">
        <title>Comparative Genomics of a Bacterivorous Green Alga Reveals Evolutionary Causalities and Consequences of Phago-Mixotrophic Mode of Nutrition.</title>
        <authorList>
            <person name="Burns J.A."/>
            <person name="Paasch A."/>
            <person name="Narechania A."/>
            <person name="Kim E."/>
        </authorList>
    </citation>
    <scope>NUCLEOTIDE SEQUENCE [LARGE SCALE GENOMIC DNA]</scope>
    <source>
        <strain evidence="4 5">PLY_AMNH</strain>
    </source>
</reference>
<evidence type="ECO:0000256" key="3">
    <source>
        <dbReference type="PROSITE-ProRule" id="PRU00708"/>
    </source>
</evidence>
<protein>
    <recommendedName>
        <fullName evidence="6">Pentacotripeptide-repeat region of PRORP domain-containing protein</fullName>
    </recommendedName>
</protein>
<evidence type="ECO:0000313" key="5">
    <source>
        <dbReference type="Proteomes" id="UP001190700"/>
    </source>
</evidence>
<dbReference type="Proteomes" id="UP001190700">
    <property type="component" value="Unassembled WGS sequence"/>
</dbReference>
<dbReference type="Gene3D" id="1.25.40.10">
    <property type="entry name" value="Tetratricopeptide repeat domain"/>
    <property type="match status" value="1"/>
</dbReference>
<dbReference type="AlphaFoldDB" id="A0AAE0KRK4"/>
<dbReference type="InterPro" id="IPR011990">
    <property type="entry name" value="TPR-like_helical_dom_sf"/>
</dbReference>
<proteinExistence type="inferred from homology"/>
<sequence>MEAGQADKALEVFEWMVEGRGASGPVAADTATYNALISVCERNGMLEKALEIYAWMQGSGVAPDSKTYDRLMGAVDVAQQWDDNVSTRTPADNLRPAPFDGMRIIYMQQYGEKEEDERLAEVKLAQPSWAPTSMRSPPAPDFWADFP</sequence>
<dbReference type="InterPro" id="IPR002885">
    <property type="entry name" value="PPR_rpt"/>
</dbReference>
<evidence type="ECO:0000313" key="4">
    <source>
        <dbReference type="EMBL" id="KAK3257840.1"/>
    </source>
</evidence>
<dbReference type="PROSITE" id="PS51375">
    <property type="entry name" value="PPR"/>
    <property type="match status" value="1"/>
</dbReference>
<evidence type="ECO:0000256" key="1">
    <source>
        <dbReference type="ARBA" id="ARBA00007626"/>
    </source>
</evidence>
<comment type="caution">
    <text evidence="4">The sequence shown here is derived from an EMBL/GenBank/DDBJ whole genome shotgun (WGS) entry which is preliminary data.</text>
</comment>
<evidence type="ECO:0000256" key="2">
    <source>
        <dbReference type="ARBA" id="ARBA00022737"/>
    </source>
</evidence>
<evidence type="ECO:0008006" key="6">
    <source>
        <dbReference type="Google" id="ProtNLM"/>
    </source>
</evidence>
<gene>
    <name evidence="4" type="ORF">CYMTET_33087</name>
</gene>
<keyword evidence="5" id="KW-1185">Reference proteome</keyword>
<feature type="non-terminal residue" evidence="4">
    <location>
        <position position="147"/>
    </location>
</feature>
<name>A0AAE0KRK4_9CHLO</name>
<dbReference type="NCBIfam" id="TIGR00756">
    <property type="entry name" value="PPR"/>
    <property type="match status" value="1"/>
</dbReference>
<feature type="repeat" description="PPR" evidence="3">
    <location>
        <begin position="29"/>
        <end position="63"/>
    </location>
</feature>
<dbReference type="PANTHER" id="PTHR47447:SF17">
    <property type="entry name" value="OS12G0638900 PROTEIN"/>
    <property type="match status" value="1"/>
</dbReference>
<dbReference type="EMBL" id="LGRX02020063">
    <property type="protein sequence ID" value="KAK3257840.1"/>
    <property type="molecule type" value="Genomic_DNA"/>
</dbReference>
<keyword evidence="2" id="KW-0677">Repeat</keyword>
<comment type="similarity">
    <text evidence="1">Belongs to the PPR family. P subfamily.</text>
</comment>
<dbReference type="Pfam" id="PF13041">
    <property type="entry name" value="PPR_2"/>
    <property type="match status" value="1"/>
</dbReference>
<dbReference type="PANTHER" id="PTHR47447">
    <property type="entry name" value="OS03G0856100 PROTEIN"/>
    <property type="match status" value="1"/>
</dbReference>
<accession>A0AAE0KRK4</accession>
<organism evidence="4 5">
    <name type="scientific">Cymbomonas tetramitiformis</name>
    <dbReference type="NCBI Taxonomy" id="36881"/>
    <lineage>
        <taxon>Eukaryota</taxon>
        <taxon>Viridiplantae</taxon>
        <taxon>Chlorophyta</taxon>
        <taxon>Pyramimonadophyceae</taxon>
        <taxon>Pyramimonadales</taxon>
        <taxon>Pyramimonadaceae</taxon>
        <taxon>Cymbomonas</taxon>
    </lineage>
</organism>